<name>A0A1X3S1B9_9GAMM</name>
<accession>A0A1X3S1B9</accession>
<comment type="caution">
    <text evidence="1">The sequence shown here is derived from an EMBL/GenBank/DDBJ whole genome shotgun (WGS) entry which is preliminary data.</text>
</comment>
<organism evidence="1 2">
    <name type="scientific">Lonsdalea iberica</name>
    <dbReference type="NCBI Taxonomy" id="1082703"/>
    <lineage>
        <taxon>Bacteria</taxon>
        <taxon>Pseudomonadati</taxon>
        <taxon>Pseudomonadota</taxon>
        <taxon>Gammaproteobacteria</taxon>
        <taxon>Enterobacterales</taxon>
        <taxon>Pectobacteriaceae</taxon>
        <taxon>Lonsdalea</taxon>
    </lineage>
</organism>
<gene>
    <name evidence="1" type="ORF">AU511_01780</name>
</gene>
<sequence>MQVEETATTHEGTLLMEEHCSGLSFSLTRLALTVLLVGATLPTAAHAETKVRIGMTAAEVPDRIAVM</sequence>
<dbReference type="AlphaFoldDB" id="A0A1X3S1B9"/>
<dbReference type="RefSeq" id="WP_240503743.1">
    <property type="nucleotide sequence ID" value="NZ_LUTP01000003.1"/>
</dbReference>
<proteinExistence type="predicted"/>
<dbReference type="Proteomes" id="UP000194020">
    <property type="component" value="Unassembled WGS sequence"/>
</dbReference>
<reference evidence="1 2" key="1">
    <citation type="submission" date="2016-02" db="EMBL/GenBank/DDBJ databases">
        <title>Species-wide whole genome sequencing reveals diversity, host range in Lonsdalea quercina.</title>
        <authorList>
            <person name="Li Y."/>
        </authorList>
    </citation>
    <scope>NUCLEOTIDE SEQUENCE [LARGE SCALE GENOMIC DNA]</scope>
    <source>
        <strain evidence="1 2">LMG 26264</strain>
    </source>
</reference>
<dbReference type="EMBL" id="LUTP01000003">
    <property type="protein sequence ID" value="OSN08265.1"/>
    <property type="molecule type" value="Genomic_DNA"/>
</dbReference>
<evidence type="ECO:0000313" key="2">
    <source>
        <dbReference type="Proteomes" id="UP000194020"/>
    </source>
</evidence>
<evidence type="ECO:0000313" key="1">
    <source>
        <dbReference type="EMBL" id="OSN08265.1"/>
    </source>
</evidence>
<protein>
    <submittedName>
        <fullName evidence="1">Uncharacterized protein</fullName>
    </submittedName>
</protein>